<dbReference type="EC" id="3.6.1.73" evidence="11"/>
<evidence type="ECO:0000256" key="6">
    <source>
        <dbReference type="ARBA" id="ARBA00023080"/>
    </source>
</evidence>
<keyword evidence="3 11" id="KW-0547">Nucleotide-binding</keyword>
<evidence type="ECO:0000313" key="13">
    <source>
        <dbReference type="EMBL" id="OFI33093.1"/>
    </source>
</evidence>
<keyword evidence="7 11" id="KW-0464">Manganese</keyword>
<evidence type="ECO:0000259" key="12">
    <source>
        <dbReference type="Pfam" id="PF01931"/>
    </source>
</evidence>
<dbReference type="PANTHER" id="PTHR34699:SF2">
    <property type="entry name" value="NON-CANONICAL PURINE NTP PHOSPHATASE_PRRC1 DOMAIN-CONTAINING PROTEIN"/>
    <property type="match status" value="1"/>
</dbReference>
<evidence type="ECO:0000256" key="2">
    <source>
        <dbReference type="ARBA" id="ARBA00022723"/>
    </source>
</evidence>
<dbReference type="InterPro" id="IPR002786">
    <property type="entry name" value="Non_canon_purine_NTPase"/>
</dbReference>
<gene>
    <name evidence="13" type="ORF">BFC17_02155</name>
</gene>
<comment type="catalytic activity">
    <reaction evidence="9 11">
        <text>XTP + H2O = XDP + phosphate + H(+)</text>
        <dbReference type="Rhea" id="RHEA:28406"/>
        <dbReference type="ChEBI" id="CHEBI:15377"/>
        <dbReference type="ChEBI" id="CHEBI:15378"/>
        <dbReference type="ChEBI" id="CHEBI:43474"/>
        <dbReference type="ChEBI" id="CHEBI:59884"/>
        <dbReference type="ChEBI" id="CHEBI:61314"/>
        <dbReference type="EC" id="3.6.1.73"/>
    </reaction>
</comment>
<dbReference type="Proteomes" id="UP000176037">
    <property type="component" value="Unassembled WGS sequence"/>
</dbReference>
<dbReference type="InterPro" id="IPR029001">
    <property type="entry name" value="ITPase-like_fam"/>
</dbReference>
<proteinExistence type="inferred from homology"/>
<evidence type="ECO:0000256" key="3">
    <source>
        <dbReference type="ARBA" id="ARBA00022741"/>
    </source>
</evidence>
<dbReference type="FunFam" id="3.90.950.10:FF:000002">
    <property type="entry name" value="Inosine/xanthosine triphosphatase"/>
    <property type="match status" value="1"/>
</dbReference>
<name>A0A1E8FC61_9ALTE</name>
<feature type="domain" description="Non-canonical purine NTP phosphatase/PRRC1" evidence="12">
    <location>
        <begin position="6"/>
        <end position="168"/>
    </location>
</feature>
<evidence type="ECO:0000256" key="11">
    <source>
        <dbReference type="HAMAP-Rule" id="MF_00648"/>
    </source>
</evidence>
<evidence type="ECO:0000313" key="14">
    <source>
        <dbReference type="Proteomes" id="UP000176037"/>
    </source>
</evidence>
<keyword evidence="6 11" id="KW-0546">Nucleotide metabolism</keyword>
<organism evidence="13 14">
    <name type="scientific">Alteromonas lipolytica</name>
    <dbReference type="NCBI Taxonomy" id="1856405"/>
    <lineage>
        <taxon>Bacteria</taxon>
        <taxon>Pseudomonadati</taxon>
        <taxon>Pseudomonadota</taxon>
        <taxon>Gammaproteobacteria</taxon>
        <taxon>Alteromonadales</taxon>
        <taxon>Alteromonadaceae</taxon>
        <taxon>Alteromonas/Salinimonas group</taxon>
        <taxon>Alteromonas</taxon>
    </lineage>
</organism>
<protein>
    <recommendedName>
        <fullName evidence="11">Inosine/xanthosine triphosphatase</fullName>
        <shortName evidence="11">ITPase/XTPase</shortName>
        <ecNumber evidence="11">3.6.1.73</ecNumber>
    </recommendedName>
    <alternativeName>
        <fullName evidence="11">Non-canonical purine NTP phosphatase</fullName>
    </alternativeName>
    <alternativeName>
        <fullName evidence="11">Non-standard purine NTP phosphatase</fullName>
    </alternativeName>
    <alternativeName>
        <fullName evidence="11">Nucleoside-triphosphate phosphatase</fullName>
        <shortName evidence="11">NTPase</shortName>
    </alternativeName>
</protein>
<sequence length="176" mass="18781">MKIIVGSKNPVKVNASRVALQKVLGEDVSLDVTGVDAPSLVADQPMTEAETRLGAVNRVKACLAAHQADWYVAIEGGVDNFTDGPATFAYIAICNGEQWSVGRSTNLPLPGSVYAALTAGEELGDVMDRLFNTDNIKQKGGAIGLLTNHLATRQSVYELAIILAMARFNHPALFNR</sequence>
<dbReference type="Gene3D" id="3.90.950.10">
    <property type="match status" value="1"/>
</dbReference>
<dbReference type="EMBL" id="MJIC01000015">
    <property type="protein sequence ID" value="OFI33093.1"/>
    <property type="molecule type" value="Genomic_DNA"/>
</dbReference>
<dbReference type="GO" id="GO:0006772">
    <property type="term" value="P:thiamine metabolic process"/>
    <property type="evidence" value="ECO:0007669"/>
    <property type="project" value="TreeGrafter"/>
</dbReference>
<comment type="similarity">
    <text evidence="10 11">Belongs to the YjjX NTPase family.</text>
</comment>
<evidence type="ECO:0000256" key="5">
    <source>
        <dbReference type="ARBA" id="ARBA00022842"/>
    </source>
</evidence>
<comment type="cofactor">
    <cofactor evidence="11">
        <name>Mg(2+)</name>
        <dbReference type="ChEBI" id="CHEBI:18420"/>
    </cofactor>
    <cofactor evidence="11">
        <name>Mn(2+)</name>
        <dbReference type="ChEBI" id="CHEBI:29035"/>
    </cofactor>
    <text evidence="11">Binds 1 divalent metal cation per subunit; can use either Mg(2+) or Mn(2+).</text>
</comment>
<evidence type="ECO:0000256" key="4">
    <source>
        <dbReference type="ARBA" id="ARBA00022801"/>
    </source>
</evidence>
<dbReference type="NCBIfam" id="TIGR00258">
    <property type="entry name" value="inosine/xanthosine triphosphatase"/>
    <property type="match status" value="1"/>
</dbReference>
<dbReference type="GO" id="GO:0046872">
    <property type="term" value="F:metal ion binding"/>
    <property type="evidence" value="ECO:0007669"/>
    <property type="project" value="UniProtKB-KW"/>
</dbReference>
<evidence type="ECO:0000256" key="7">
    <source>
        <dbReference type="ARBA" id="ARBA00023211"/>
    </source>
</evidence>
<dbReference type="STRING" id="1856405.BFC17_02155"/>
<evidence type="ECO:0000256" key="1">
    <source>
        <dbReference type="ARBA" id="ARBA00001936"/>
    </source>
</evidence>
<comment type="subunit">
    <text evidence="11">Homodimer.</text>
</comment>
<dbReference type="NCBIfam" id="NF003459">
    <property type="entry name" value="PRK05074.1"/>
    <property type="match status" value="1"/>
</dbReference>
<feature type="binding site" evidence="11">
    <location>
        <position position="67"/>
    </location>
    <ligand>
        <name>Mg(2+)</name>
        <dbReference type="ChEBI" id="CHEBI:18420"/>
    </ligand>
</feature>
<accession>A0A1E8FC61</accession>
<dbReference type="Pfam" id="PF01931">
    <property type="entry name" value="NTPase_I-T"/>
    <property type="match status" value="1"/>
</dbReference>
<dbReference type="SUPFAM" id="SSF52972">
    <property type="entry name" value="ITPase-like"/>
    <property type="match status" value="1"/>
</dbReference>
<reference evidence="13 14" key="1">
    <citation type="submission" date="2016-09" db="EMBL/GenBank/DDBJ databases">
        <title>Alteromonas lipolytica, a new species isolated from sea water.</title>
        <authorList>
            <person name="Wu Y.-H."/>
            <person name="Cheng H."/>
            <person name="Xu X.-W."/>
        </authorList>
    </citation>
    <scope>NUCLEOTIDE SEQUENCE [LARGE SCALE GENOMIC DNA]</scope>
    <source>
        <strain evidence="13 14">JW12</strain>
    </source>
</reference>
<dbReference type="OrthoDB" id="6334099at2"/>
<comment type="caution">
    <text evidence="11">Lacks conserved residue(s) required for the propagation of feature annotation.</text>
</comment>
<dbReference type="PANTHER" id="PTHR34699">
    <property type="match status" value="1"/>
</dbReference>
<comment type="catalytic activity">
    <reaction evidence="8 11">
        <text>ITP + H2O = IDP + phosphate + H(+)</text>
        <dbReference type="Rhea" id="RHEA:28330"/>
        <dbReference type="ChEBI" id="CHEBI:15377"/>
        <dbReference type="ChEBI" id="CHEBI:15378"/>
        <dbReference type="ChEBI" id="CHEBI:43474"/>
        <dbReference type="ChEBI" id="CHEBI:58280"/>
        <dbReference type="ChEBI" id="CHEBI:61402"/>
        <dbReference type="EC" id="3.6.1.73"/>
    </reaction>
</comment>
<dbReference type="RefSeq" id="WP_070177470.1">
    <property type="nucleotide sequence ID" value="NZ_BMJR01000002.1"/>
</dbReference>
<comment type="caution">
    <text evidence="13">The sequence shown here is derived from an EMBL/GenBank/DDBJ whole genome shotgun (WGS) entry which is preliminary data.</text>
</comment>
<keyword evidence="4 11" id="KW-0378">Hydrolase</keyword>
<dbReference type="GO" id="GO:0000166">
    <property type="term" value="F:nucleotide binding"/>
    <property type="evidence" value="ECO:0007669"/>
    <property type="project" value="UniProtKB-KW"/>
</dbReference>
<keyword evidence="14" id="KW-1185">Reference proteome</keyword>
<comment type="function">
    <text evidence="11">Phosphatase that hydrolyzes non-canonical purine nucleotides such as XTP and ITP to their respective diphosphate derivatives. Probably excludes non-canonical purines from DNA/RNA precursor pool, thus preventing their incorporation into DNA/RNA and avoiding chromosomal lesions.</text>
</comment>
<dbReference type="InterPro" id="IPR026533">
    <property type="entry name" value="NTPase/PRRC1"/>
</dbReference>
<keyword evidence="2 11" id="KW-0479">Metal-binding</keyword>
<dbReference type="GO" id="GO:0103023">
    <property type="term" value="F:ITPase activity"/>
    <property type="evidence" value="ECO:0007669"/>
    <property type="project" value="UniProtKB-EC"/>
</dbReference>
<dbReference type="GO" id="GO:0009117">
    <property type="term" value="P:nucleotide metabolic process"/>
    <property type="evidence" value="ECO:0007669"/>
    <property type="project" value="UniProtKB-KW"/>
</dbReference>
<keyword evidence="5 11" id="KW-0460">Magnesium</keyword>
<dbReference type="AlphaFoldDB" id="A0A1E8FC61"/>
<comment type="cofactor">
    <cofactor evidence="1">
        <name>Mn(2+)</name>
        <dbReference type="ChEBI" id="CHEBI:29035"/>
    </cofactor>
</comment>
<dbReference type="InterPro" id="IPR050299">
    <property type="entry name" value="YjjX_NTPase"/>
</dbReference>
<evidence type="ECO:0000256" key="10">
    <source>
        <dbReference type="ARBA" id="ARBA00060855"/>
    </source>
</evidence>
<evidence type="ECO:0000256" key="8">
    <source>
        <dbReference type="ARBA" id="ARBA00048174"/>
    </source>
</evidence>
<evidence type="ECO:0000256" key="9">
    <source>
        <dbReference type="ARBA" id="ARBA00048781"/>
    </source>
</evidence>
<dbReference type="HAMAP" id="MF_00648">
    <property type="entry name" value="Non_canon_purine_NTPase_YjjX"/>
    <property type="match status" value="1"/>
</dbReference>